<proteinExistence type="predicted"/>
<name>D2TZ74_9GAMM</name>
<feature type="domain" description="BON" evidence="4">
    <location>
        <begin position="48"/>
        <end position="117"/>
    </location>
</feature>
<evidence type="ECO:0000313" key="6">
    <source>
        <dbReference type="EMBL" id="CBA72871.1"/>
    </source>
</evidence>
<reference evidence="6" key="1">
    <citation type="journal article" date="2010" name="Insect Mol. Biol.">
        <title>The draft genome sequence of Arsenophonus nasoniae, son-killer bacterium of Nasonia vitripennis, reveals genes associated with virulence and symbiosis.</title>
        <authorList>
            <person name="Wilkes T."/>
            <person name="Darby A.C."/>
            <person name="Choi J."/>
            <person name="Colborne J.K."/>
            <person name="Werren J.H."/>
            <person name="Hurst G.D.D."/>
        </authorList>
    </citation>
    <scope>NUCLEOTIDE SEQUENCE</scope>
</reference>
<protein>
    <recommendedName>
        <fullName evidence="3">Potassium binding protein Kbp</fullName>
    </recommendedName>
</protein>
<dbReference type="FunFam" id="3.10.350.10:FF:000001">
    <property type="entry name" value="Peptidoglycan-binding protein LysM"/>
    <property type="match status" value="1"/>
</dbReference>
<dbReference type="InterPro" id="IPR052196">
    <property type="entry name" value="Bact_Kbp"/>
</dbReference>
<evidence type="ECO:0000256" key="2">
    <source>
        <dbReference type="ARBA" id="ARBA00022490"/>
    </source>
</evidence>
<evidence type="ECO:0000259" key="4">
    <source>
        <dbReference type="PROSITE" id="PS50914"/>
    </source>
</evidence>
<dbReference type="InterPro" id="IPR018392">
    <property type="entry name" value="LysM"/>
</dbReference>
<dbReference type="InterPro" id="IPR036779">
    <property type="entry name" value="LysM_dom_sf"/>
</dbReference>
<organism evidence="6">
    <name type="scientific">Arsenophonus nasoniae</name>
    <name type="common">son-killer infecting Nasonia vitripennis</name>
    <dbReference type="NCBI Taxonomy" id="638"/>
    <lineage>
        <taxon>Bacteria</taxon>
        <taxon>Pseudomonadati</taxon>
        <taxon>Pseudomonadota</taxon>
        <taxon>Gammaproteobacteria</taxon>
        <taxon>Enterobacterales</taxon>
        <taxon>Morganellaceae</taxon>
        <taxon>Arsenophonus</taxon>
    </lineage>
</organism>
<dbReference type="Pfam" id="PF01476">
    <property type="entry name" value="LysM"/>
    <property type="match status" value="1"/>
</dbReference>
<dbReference type="AlphaFoldDB" id="D2TZ74"/>
<evidence type="ECO:0000256" key="1">
    <source>
        <dbReference type="ARBA" id="ARBA00004496"/>
    </source>
</evidence>
<dbReference type="PROSITE" id="PS51782">
    <property type="entry name" value="LYSM"/>
    <property type="match status" value="1"/>
</dbReference>
<dbReference type="EMBL" id="FN545189">
    <property type="protein sequence ID" value="CBA72871.1"/>
    <property type="molecule type" value="Genomic_DNA"/>
</dbReference>
<dbReference type="SMART" id="SM00257">
    <property type="entry name" value="LysM"/>
    <property type="match status" value="1"/>
</dbReference>
<accession>D2TZ74</accession>
<comment type="subcellular location">
    <subcellularLocation>
        <location evidence="1">Cytoplasm</location>
    </subcellularLocation>
</comment>
<evidence type="ECO:0000259" key="5">
    <source>
        <dbReference type="PROSITE" id="PS51782"/>
    </source>
</evidence>
<dbReference type="PROSITE" id="PS50914">
    <property type="entry name" value="BON"/>
    <property type="match status" value="1"/>
</dbReference>
<dbReference type="PANTHER" id="PTHR34700:SF8">
    <property type="entry name" value="POTASSIUM BINDING PROTEIN KBP"/>
    <property type="match status" value="1"/>
</dbReference>
<dbReference type="PANTHER" id="PTHR34700">
    <property type="entry name" value="POTASSIUM BINDING PROTEIN KBP"/>
    <property type="match status" value="1"/>
</dbReference>
<gene>
    <name evidence="6" type="primary">lysM</name>
    <name evidence="6" type="ORF">ARN_14800</name>
</gene>
<keyword evidence="2" id="KW-0963">Cytoplasm</keyword>
<sequence length="173" mass="18713">MTLRALDLLSNSLRLRFISSKLSDGGYMGLFDFLKSAGDKLWDPAAATKDDKEKKLKEHLDSLGIKGADQVNVNVDDNGKVTVSGEGIVADMKNKILVALGNVAGVEKVEDHIAGGSVDVQHYTVVAGDTLSAIAKKVYGDANLYQQIFEANKPMLKDPNKIYPGQVLIIPKR</sequence>
<feature type="domain" description="LysM" evidence="5">
    <location>
        <begin position="121"/>
        <end position="170"/>
    </location>
</feature>
<dbReference type="Gene3D" id="3.10.350.10">
    <property type="entry name" value="LysM domain"/>
    <property type="match status" value="1"/>
</dbReference>
<dbReference type="CDD" id="cd00118">
    <property type="entry name" value="LysM"/>
    <property type="match status" value="1"/>
</dbReference>
<dbReference type="Pfam" id="PF04972">
    <property type="entry name" value="BON"/>
    <property type="match status" value="1"/>
</dbReference>
<dbReference type="SUPFAM" id="SSF54106">
    <property type="entry name" value="LysM domain"/>
    <property type="match status" value="1"/>
</dbReference>
<dbReference type="GO" id="GO:0005737">
    <property type="term" value="C:cytoplasm"/>
    <property type="evidence" value="ECO:0007669"/>
    <property type="project" value="UniProtKB-SubCell"/>
</dbReference>
<dbReference type="NCBIfam" id="NF008399">
    <property type="entry name" value="PRK11198.1"/>
    <property type="match status" value="1"/>
</dbReference>
<dbReference type="InterPro" id="IPR007055">
    <property type="entry name" value="BON_dom"/>
</dbReference>
<evidence type="ECO:0000256" key="3">
    <source>
        <dbReference type="ARBA" id="ARBA00072219"/>
    </source>
</evidence>